<keyword evidence="4" id="KW-1185">Reference proteome</keyword>
<dbReference type="Proteomes" id="UP000249610">
    <property type="component" value="Unassembled WGS sequence"/>
</dbReference>
<sequence length="286" mass="32481">MRIGLMVSGGLGFEMLLHCFKSNHIVALLTDRSSNEIIDFANKENIPVFTGNPRKGVAKEFIARYPIDLLLSVNYLFIIESDLINWPNSGAVNFHGSLLPKYRGRTPHVWAIINNETKTGVTAHYIAEGCDEGDIIEQVLIHINTLDTGADILNKYKKAYPELVDKVIEQFKNGNVIGLKQDESNASYFGKRTPDDGLINWNWQKERIYNWVRAQAYPYPGAFSFICGEKIIIDEVVFDDYSFHQDQPNGLVLTQYPARVKTPNGVLKLVKVREGLEKIKINFIFE</sequence>
<dbReference type="InterPro" id="IPR011034">
    <property type="entry name" value="Formyl_transferase-like_C_sf"/>
</dbReference>
<dbReference type="PANTHER" id="PTHR11138:SF5">
    <property type="entry name" value="METHIONYL-TRNA FORMYLTRANSFERASE, MITOCHONDRIAL"/>
    <property type="match status" value="1"/>
</dbReference>
<dbReference type="SUPFAM" id="SSF53328">
    <property type="entry name" value="Formyltransferase"/>
    <property type="match status" value="1"/>
</dbReference>
<evidence type="ECO:0000313" key="4">
    <source>
        <dbReference type="Proteomes" id="UP000249610"/>
    </source>
</evidence>
<name>A0A327PK92_9BACT</name>
<dbReference type="GO" id="GO:0005829">
    <property type="term" value="C:cytosol"/>
    <property type="evidence" value="ECO:0007669"/>
    <property type="project" value="TreeGrafter"/>
</dbReference>
<evidence type="ECO:0000313" key="3">
    <source>
        <dbReference type="EMBL" id="RAI91664.1"/>
    </source>
</evidence>
<dbReference type="AlphaFoldDB" id="A0A327PK92"/>
<gene>
    <name evidence="3" type="ORF">LV83_01855</name>
</gene>
<dbReference type="Pfam" id="PF00551">
    <property type="entry name" value="Formyl_trans_N"/>
    <property type="match status" value="1"/>
</dbReference>
<reference evidence="3 4" key="1">
    <citation type="submission" date="2018-06" db="EMBL/GenBank/DDBJ databases">
        <title>Genomic Encyclopedia of Archaeal and Bacterial Type Strains, Phase II (KMG-II): from individual species to whole genera.</title>
        <authorList>
            <person name="Goeker M."/>
        </authorList>
    </citation>
    <scope>NUCLEOTIDE SEQUENCE [LARGE SCALE GENOMIC DNA]</scope>
    <source>
        <strain evidence="3 4">DSM 23446</strain>
    </source>
</reference>
<dbReference type="SUPFAM" id="SSF50486">
    <property type="entry name" value="FMT C-terminal domain-like"/>
    <property type="match status" value="1"/>
</dbReference>
<dbReference type="OrthoDB" id="9806170at2"/>
<feature type="domain" description="Formyl transferase C-terminal" evidence="2">
    <location>
        <begin position="193"/>
        <end position="275"/>
    </location>
</feature>
<dbReference type="PANTHER" id="PTHR11138">
    <property type="entry name" value="METHIONYL-TRNA FORMYLTRANSFERASE"/>
    <property type="match status" value="1"/>
</dbReference>
<dbReference type="InterPro" id="IPR036477">
    <property type="entry name" value="Formyl_transf_N_sf"/>
</dbReference>
<keyword evidence="3" id="KW-0808">Transferase</keyword>
<dbReference type="GO" id="GO:0004479">
    <property type="term" value="F:methionyl-tRNA formyltransferase activity"/>
    <property type="evidence" value="ECO:0007669"/>
    <property type="project" value="TreeGrafter"/>
</dbReference>
<dbReference type="InterPro" id="IPR002376">
    <property type="entry name" value="Formyl_transf_N"/>
</dbReference>
<evidence type="ECO:0000259" key="2">
    <source>
        <dbReference type="Pfam" id="PF02911"/>
    </source>
</evidence>
<dbReference type="Gene3D" id="3.40.50.12230">
    <property type="match status" value="1"/>
</dbReference>
<dbReference type="CDD" id="cd08369">
    <property type="entry name" value="FMT_core"/>
    <property type="match status" value="1"/>
</dbReference>
<accession>A0A327PK92</accession>
<proteinExistence type="predicted"/>
<organism evidence="3 4">
    <name type="scientific">Algoriphagus yeomjeoni</name>
    <dbReference type="NCBI Taxonomy" id="291403"/>
    <lineage>
        <taxon>Bacteria</taxon>
        <taxon>Pseudomonadati</taxon>
        <taxon>Bacteroidota</taxon>
        <taxon>Cytophagia</taxon>
        <taxon>Cytophagales</taxon>
        <taxon>Cyclobacteriaceae</taxon>
        <taxon>Algoriphagus</taxon>
    </lineage>
</organism>
<dbReference type="RefSeq" id="WP_111611239.1">
    <property type="nucleotide sequence ID" value="NZ_QLLK01000004.1"/>
</dbReference>
<comment type="caution">
    <text evidence="3">The sequence shown here is derived from an EMBL/GenBank/DDBJ whole genome shotgun (WGS) entry which is preliminary data.</text>
</comment>
<protein>
    <submittedName>
        <fullName evidence="3">Methionyl-tRNA formyltransferase/UDP-4-amino-4-deoxy-L-arabinose formyltransferase/UDP-glucuronic acid dehydrogenase (UDP-4-keto-hexauronic acid decarboxylating)</fullName>
    </submittedName>
</protein>
<dbReference type="EMBL" id="QLLK01000004">
    <property type="protein sequence ID" value="RAI91664.1"/>
    <property type="molecule type" value="Genomic_DNA"/>
</dbReference>
<dbReference type="InterPro" id="IPR005793">
    <property type="entry name" value="Formyl_trans_C"/>
</dbReference>
<feature type="domain" description="Formyl transferase N-terminal" evidence="1">
    <location>
        <begin position="59"/>
        <end position="164"/>
    </location>
</feature>
<evidence type="ECO:0000259" key="1">
    <source>
        <dbReference type="Pfam" id="PF00551"/>
    </source>
</evidence>
<dbReference type="Pfam" id="PF02911">
    <property type="entry name" value="Formyl_trans_C"/>
    <property type="match status" value="1"/>
</dbReference>